<gene>
    <name evidence="1" type="ORF">NQ318_021629</name>
</gene>
<accession>A0AAV8X984</accession>
<reference evidence="1" key="1">
    <citation type="journal article" date="2023" name="Insect Mol. Biol.">
        <title>Genome sequencing provides insights into the evolution of gene families encoding plant cell wall-degrading enzymes in longhorned beetles.</title>
        <authorList>
            <person name="Shin N.R."/>
            <person name="Okamura Y."/>
            <person name="Kirsch R."/>
            <person name="Pauchet Y."/>
        </authorList>
    </citation>
    <scope>NUCLEOTIDE SEQUENCE</scope>
    <source>
        <strain evidence="1">AMC_N1</strain>
    </source>
</reference>
<dbReference type="Gene3D" id="3.90.1600.10">
    <property type="entry name" value="Palm domain of DNA polymerase"/>
    <property type="match status" value="1"/>
</dbReference>
<dbReference type="PANTHER" id="PTHR31511:SF12">
    <property type="entry name" value="RHO TERMINATION FACTOR N-TERMINAL DOMAIN-CONTAINING PROTEIN"/>
    <property type="match status" value="1"/>
</dbReference>
<keyword evidence="2" id="KW-1185">Reference proteome</keyword>
<sequence length="126" mass="14819">MWKKRVDVKLTVVYDFFYNYLKSSYGQNINLWYTDTDSLIFEVTTANFYDDIKTNLDKFDTSNYSKHNIHNIPQNESIIDKFKDEYSGEPIESFYGTGAKAYCIKVKHNVLKKAKGVKTCKTVTYY</sequence>
<evidence type="ECO:0008006" key="3">
    <source>
        <dbReference type="Google" id="ProtNLM"/>
    </source>
</evidence>
<evidence type="ECO:0000313" key="2">
    <source>
        <dbReference type="Proteomes" id="UP001162162"/>
    </source>
</evidence>
<protein>
    <recommendedName>
        <fullName evidence="3">DNA-directed DNA polymerase</fullName>
    </recommendedName>
</protein>
<evidence type="ECO:0000313" key="1">
    <source>
        <dbReference type="EMBL" id="KAJ8935363.1"/>
    </source>
</evidence>
<proteinExistence type="predicted"/>
<organism evidence="1 2">
    <name type="scientific">Aromia moschata</name>
    <dbReference type="NCBI Taxonomy" id="1265417"/>
    <lineage>
        <taxon>Eukaryota</taxon>
        <taxon>Metazoa</taxon>
        <taxon>Ecdysozoa</taxon>
        <taxon>Arthropoda</taxon>
        <taxon>Hexapoda</taxon>
        <taxon>Insecta</taxon>
        <taxon>Pterygota</taxon>
        <taxon>Neoptera</taxon>
        <taxon>Endopterygota</taxon>
        <taxon>Coleoptera</taxon>
        <taxon>Polyphaga</taxon>
        <taxon>Cucujiformia</taxon>
        <taxon>Chrysomeloidea</taxon>
        <taxon>Cerambycidae</taxon>
        <taxon>Cerambycinae</taxon>
        <taxon>Callichromatini</taxon>
        <taxon>Aromia</taxon>
    </lineage>
</organism>
<dbReference type="SUPFAM" id="SSF56672">
    <property type="entry name" value="DNA/RNA polymerases"/>
    <property type="match status" value="1"/>
</dbReference>
<dbReference type="InterPro" id="IPR043502">
    <property type="entry name" value="DNA/RNA_pol_sf"/>
</dbReference>
<name>A0AAV8X984_9CUCU</name>
<dbReference type="EMBL" id="JAPWTK010000890">
    <property type="protein sequence ID" value="KAJ8935363.1"/>
    <property type="molecule type" value="Genomic_DNA"/>
</dbReference>
<dbReference type="Proteomes" id="UP001162162">
    <property type="component" value="Unassembled WGS sequence"/>
</dbReference>
<comment type="caution">
    <text evidence="1">The sequence shown here is derived from an EMBL/GenBank/DDBJ whole genome shotgun (WGS) entry which is preliminary data.</text>
</comment>
<dbReference type="GO" id="GO:0071897">
    <property type="term" value="P:DNA biosynthetic process"/>
    <property type="evidence" value="ECO:0007669"/>
    <property type="project" value="UniProtKB-ARBA"/>
</dbReference>
<dbReference type="AlphaFoldDB" id="A0AAV8X984"/>
<dbReference type="InterPro" id="IPR023211">
    <property type="entry name" value="DNA_pol_palm_dom_sf"/>
</dbReference>
<dbReference type="PANTHER" id="PTHR31511">
    <property type="entry name" value="PROTEIN CBG23764"/>
    <property type="match status" value="1"/>
</dbReference>